<evidence type="ECO:0000256" key="4">
    <source>
        <dbReference type="ARBA" id="ARBA00023136"/>
    </source>
</evidence>
<dbReference type="PANTHER" id="PTHR36974">
    <property type="entry name" value="MEMBRANE PROTEIN-RELATED"/>
    <property type="match status" value="1"/>
</dbReference>
<evidence type="ECO:0000256" key="1">
    <source>
        <dbReference type="ARBA" id="ARBA00004141"/>
    </source>
</evidence>
<proteinExistence type="predicted"/>
<sequence length="126" mass="14683">MRYKIFLTIYAVFYIVAGCNHFISTVGYYAIMPKWLPAHGFLIYLSGLIEIMLGALLLFSRTRKLASLLIILMLIAFLPAHIYMIQIAPFMLGKILVTPFIAWIRLPFQLLFIGWAWYYFRNPGKQ</sequence>
<evidence type="ECO:0000313" key="7">
    <source>
        <dbReference type="EMBL" id="TCD10290.1"/>
    </source>
</evidence>
<feature type="domain" description="Methylamine utilisation protein MauE" evidence="6">
    <location>
        <begin position="11"/>
        <end position="85"/>
    </location>
</feature>
<dbReference type="Proteomes" id="UP000291485">
    <property type="component" value="Unassembled WGS sequence"/>
</dbReference>
<name>A0A4R0P4W0_9SPHI</name>
<feature type="transmembrane region" description="Helical" evidence="5">
    <location>
        <begin position="66"/>
        <end position="88"/>
    </location>
</feature>
<organism evidence="7 8">
    <name type="scientific">Pedobacter frigidisoli</name>
    <dbReference type="NCBI Taxonomy" id="2530455"/>
    <lineage>
        <taxon>Bacteria</taxon>
        <taxon>Pseudomonadati</taxon>
        <taxon>Bacteroidota</taxon>
        <taxon>Sphingobacteriia</taxon>
        <taxon>Sphingobacteriales</taxon>
        <taxon>Sphingobacteriaceae</taxon>
        <taxon>Pedobacter</taxon>
    </lineage>
</organism>
<protein>
    <submittedName>
        <fullName evidence="7">DoxX family protein</fullName>
    </submittedName>
</protein>
<keyword evidence="4 5" id="KW-0472">Membrane</keyword>
<dbReference type="InterPro" id="IPR009908">
    <property type="entry name" value="Methylamine_util_MauE"/>
</dbReference>
<dbReference type="EMBL" id="SJSN01000007">
    <property type="protein sequence ID" value="TCD10290.1"/>
    <property type="molecule type" value="Genomic_DNA"/>
</dbReference>
<accession>A0A4R0P4W0</accession>
<reference evidence="7 8" key="1">
    <citation type="submission" date="2019-02" db="EMBL/GenBank/DDBJ databases">
        <title>Pedobacter sp. RP-3-11 sp. nov., isolated from Arctic soil.</title>
        <authorList>
            <person name="Dahal R.H."/>
        </authorList>
    </citation>
    <scope>NUCLEOTIDE SEQUENCE [LARGE SCALE GENOMIC DNA]</scope>
    <source>
        <strain evidence="7 8">RP-3-11</strain>
    </source>
</reference>
<feature type="transmembrane region" description="Helical" evidence="5">
    <location>
        <begin position="41"/>
        <end position="59"/>
    </location>
</feature>
<dbReference type="AlphaFoldDB" id="A0A4R0P4W0"/>
<keyword evidence="2 5" id="KW-0812">Transmembrane</keyword>
<comment type="subcellular location">
    <subcellularLocation>
        <location evidence="1">Membrane</location>
        <topology evidence="1">Multi-pass membrane protein</topology>
    </subcellularLocation>
</comment>
<evidence type="ECO:0000313" key="8">
    <source>
        <dbReference type="Proteomes" id="UP000291485"/>
    </source>
</evidence>
<feature type="transmembrane region" description="Helical" evidence="5">
    <location>
        <begin position="7"/>
        <end position="29"/>
    </location>
</feature>
<evidence type="ECO:0000256" key="5">
    <source>
        <dbReference type="SAM" id="Phobius"/>
    </source>
</evidence>
<dbReference type="GO" id="GO:0016020">
    <property type="term" value="C:membrane"/>
    <property type="evidence" value="ECO:0007669"/>
    <property type="project" value="UniProtKB-SubCell"/>
</dbReference>
<evidence type="ECO:0000256" key="2">
    <source>
        <dbReference type="ARBA" id="ARBA00022692"/>
    </source>
</evidence>
<dbReference type="RefSeq" id="WP_131558528.1">
    <property type="nucleotide sequence ID" value="NZ_SJSN01000007.1"/>
</dbReference>
<keyword evidence="8" id="KW-1185">Reference proteome</keyword>
<dbReference type="Pfam" id="PF07291">
    <property type="entry name" value="MauE"/>
    <property type="match status" value="1"/>
</dbReference>
<evidence type="ECO:0000259" key="6">
    <source>
        <dbReference type="Pfam" id="PF07291"/>
    </source>
</evidence>
<feature type="transmembrane region" description="Helical" evidence="5">
    <location>
        <begin position="100"/>
        <end position="120"/>
    </location>
</feature>
<evidence type="ECO:0000256" key="3">
    <source>
        <dbReference type="ARBA" id="ARBA00022989"/>
    </source>
</evidence>
<dbReference type="GO" id="GO:0030416">
    <property type="term" value="P:methylamine metabolic process"/>
    <property type="evidence" value="ECO:0007669"/>
    <property type="project" value="InterPro"/>
</dbReference>
<comment type="caution">
    <text evidence="7">The sequence shown here is derived from an EMBL/GenBank/DDBJ whole genome shotgun (WGS) entry which is preliminary data.</text>
</comment>
<gene>
    <name evidence="7" type="ORF">EZ449_10750</name>
</gene>
<keyword evidence="3 5" id="KW-1133">Transmembrane helix</keyword>
<dbReference type="PANTHER" id="PTHR36974:SF1">
    <property type="entry name" value="DOXX FAMILY MEMBRANE PROTEIN"/>
    <property type="match status" value="1"/>
</dbReference>
<dbReference type="PROSITE" id="PS51257">
    <property type="entry name" value="PROKAR_LIPOPROTEIN"/>
    <property type="match status" value="1"/>
</dbReference>
<dbReference type="OrthoDB" id="327939at2"/>